<dbReference type="PROSITE" id="PS50405">
    <property type="entry name" value="GST_CTER"/>
    <property type="match status" value="1"/>
</dbReference>
<evidence type="ECO:0000313" key="6">
    <source>
        <dbReference type="EMBL" id="SHH16051.1"/>
    </source>
</evidence>
<evidence type="ECO:0000313" key="7">
    <source>
        <dbReference type="Proteomes" id="UP000184211"/>
    </source>
</evidence>
<dbReference type="InterPro" id="IPR004046">
    <property type="entry name" value="GST_C"/>
</dbReference>
<dbReference type="InterPro" id="IPR040079">
    <property type="entry name" value="Glutathione_S-Trfase"/>
</dbReference>
<dbReference type="STRING" id="870908.SAMN04488044_2069"/>
<dbReference type="GO" id="GO:0016740">
    <property type="term" value="F:transferase activity"/>
    <property type="evidence" value="ECO:0007669"/>
    <property type="project" value="UniProtKB-KW"/>
</dbReference>
<evidence type="ECO:0000259" key="4">
    <source>
        <dbReference type="PROSITE" id="PS50404"/>
    </source>
</evidence>
<dbReference type="SUPFAM" id="SSF52833">
    <property type="entry name" value="Thioredoxin-like"/>
    <property type="match status" value="1"/>
</dbReference>
<keyword evidence="7" id="KW-1185">Reference proteome</keyword>
<dbReference type="PANTHER" id="PTHR44051">
    <property type="entry name" value="GLUTATHIONE S-TRANSFERASE-RELATED"/>
    <property type="match status" value="1"/>
</dbReference>
<name>A0A1M5QQD3_9RHOB</name>
<sequence>MIQVLGRNNSINVQKVMWCAAELGLDVERVDMGGEFGGIETPEFLSLNPNRQIPVLIDGDFTIWESNAIVRYLCLQYDTATWVPSCAKQQGLAHQWMDWSLTSLHAAVSTVFLQLIRTPVAERDPQLLADAHDRSVKLLSMIDAQLEGKKFLLGDHICMADIPIGCAAYRWHALEIDRPELKNLERWYKRLSERPAFRSQVMRPLT</sequence>
<dbReference type="EMBL" id="FQWM01000003">
    <property type="protein sequence ID" value="SHH16051.1"/>
    <property type="molecule type" value="Genomic_DNA"/>
</dbReference>
<evidence type="ECO:0000256" key="1">
    <source>
        <dbReference type="ARBA" id="ARBA00007409"/>
    </source>
</evidence>
<evidence type="ECO:0000256" key="3">
    <source>
        <dbReference type="RuleBase" id="RU003494"/>
    </source>
</evidence>
<organism evidence="6 7">
    <name type="scientific">Cognatishimia maritima</name>
    <dbReference type="NCBI Taxonomy" id="870908"/>
    <lineage>
        <taxon>Bacteria</taxon>
        <taxon>Pseudomonadati</taxon>
        <taxon>Pseudomonadota</taxon>
        <taxon>Alphaproteobacteria</taxon>
        <taxon>Rhodobacterales</taxon>
        <taxon>Paracoccaceae</taxon>
        <taxon>Cognatishimia</taxon>
    </lineage>
</organism>
<dbReference type="InterPro" id="IPR004045">
    <property type="entry name" value="Glutathione_S-Trfase_N"/>
</dbReference>
<dbReference type="PANTHER" id="PTHR44051:SF19">
    <property type="entry name" value="DISULFIDE-BOND OXIDOREDUCTASE YFCG"/>
    <property type="match status" value="1"/>
</dbReference>
<dbReference type="RefSeq" id="WP_072793043.1">
    <property type="nucleotide sequence ID" value="NZ_FQWM01000003.1"/>
</dbReference>
<accession>A0A1M5QQD3</accession>
<reference evidence="7" key="1">
    <citation type="submission" date="2016-11" db="EMBL/GenBank/DDBJ databases">
        <authorList>
            <person name="Varghese N."/>
            <person name="Submissions S."/>
        </authorList>
    </citation>
    <scope>NUCLEOTIDE SEQUENCE [LARGE SCALE GENOMIC DNA]</scope>
    <source>
        <strain evidence="7">DSM 28223</strain>
    </source>
</reference>
<comment type="similarity">
    <text evidence="1 3">Belongs to the GST superfamily.</text>
</comment>
<feature type="domain" description="GST N-terminal" evidence="4">
    <location>
        <begin position="1"/>
        <end position="81"/>
    </location>
</feature>
<dbReference type="InterPro" id="IPR036249">
    <property type="entry name" value="Thioredoxin-like_sf"/>
</dbReference>
<dbReference type="Gene3D" id="3.40.30.10">
    <property type="entry name" value="Glutaredoxin"/>
    <property type="match status" value="1"/>
</dbReference>
<gene>
    <name evidence="6" type="ORF">SAMN04488044_2069</name>
</gene>
<dbReference type="SUPFAM" id="SSF47616">
    <property type="entry name" value="GST C-terminal domain-like"/>
    <property type="match status" value="1"/>
</dbReference>
<dbReference type="InterPro" id="IPR010987">
    <property type="entry name" value="Glutathione-S-Trfase_C-like"/>
</dbReference>
<dbReference type="Pfam" id="PF00043">
    <property type="entry name" value="GST_C"/>
    <property type="match status" value="1"/>
</dbReference>
<feature type="domain" description="GST C-terminal" evidence="5">
    <location>
        <begin position="86"/>
        <end position="206"/>
    </location>
</feature>
<protein>
    <submittedName>
        <fullName evidence="6">Glutathione S-transferase</fullName>
    </submittedName>
</protein>
<dbReference type="AlphaFoldDB" id="A0A1M5QQD3"/>
<dbReference type="Gene3D" id="1.20.1050.10">
    <property type="match status" value="1"/>
</dbReference>
<dbReference type="Pfam" id="PF02798">
    <property type="entry name" value="GST_N"/>
    <property type="match status" value="1"/>
</dbReference>
<dbReference type="FunFam" id="3.40.30.10:FF:000039">
    <property type="entry name" value="Glutathione S-transferase domain"/>
    <property type="match status" value="1"/>
</dbReference>
<evidence type="ECO:0000259" key="5">
    <source>
        <dbReference type="PROSITE" id="PS50405"/>
    </source>
</evidence>
<dbReference type="SFLD" id="SFLDS00019">
    <property type="entry name" value="Glutathione_Transferase_(cytos"/>
    <property type="match status" value="1"/>
</dbReference>
<dbReference type="SFLD" id="SFLDG01150">
    <property type="entry name" value="Main.1:_Beta-like"/>
    <property type="match status" value="1"/>
</dbReference>
<dbReference type="SFLD" id="SFLDG00358">
    <property type="entry name" value="Main_(cytGST)"/>
    <property type="match status" value="1"/>
</dbReference>
<dbReference type="PROSITE" id="PS50404">
    <property type="entry name" value="GST_NTER"/>
    <property type="match status" value="1"/>
</dbReference>
<dbReference type="InterPro" id="IPR036282">
    <property type="entry name" value="Glutathione-S-Trfase_C_sf"/>
</dbReference>
<evidence type="ECO:0000256" key="2">
    <source>
        <dbReference type="ARBA" id="ARBA00022679"/>
    </source>
</evidence>
<dbReference type="Proteomes" id="UP000184211">
    <property type="component" value="Unassembled WGS sequence"/>
</dbReference>
<keyword evidence="2 6" id="KW-0808">Transferase</keyword>
<proteinExistence type="inferred from homology"/>
<dbReference type="CDD" id="cd03047">
    <property type="entry name" value="GST_N_2"/>
    <property type="match status" value="1"/>
</dbReference>